<dbReference type="NCBIfam" id="TIGR00656">
    <property type="entry name" value="asp_kin_monofn"/>
    <property type="match status" value="1"/>
</dbReference>
<dbReference type="PROSITE" id="PS00324">
    <property type="entry name" value="ASPARTOKINASE"/>
    <property type="match status" value="1"/>
</dbReference>
<accession>A0ABY3FQV7</accession>
<name>A0ABY3FQV7_9BACI</name>
<evidence type="ECO:0000256" key="2">
    <source>
        <dbReference type="ARBA" id="ARBA00004766"/>
    </source>
</evidence>
<dbReference type="CDD" id="cd04913">
    <property type="entry name" value="ACT_AKii-LysC-BS-like_1"/>
    <property type="match status" value="1"/>
</dbReference>
<evidence type="ECO:0000256" key="6">
    <source>
        <dbReference type="ARBA" id="ARBA00022605"/>
    </source>
</evidence>
<dbReference type="Proteomes" id="UP000429980">
    <property type="component" value="Unassembled WGS sequence"/>
</dbReference>
<sequence length="464" mass="50472">MEGYLVVKIIGILLVKAMREFLSLLFLYEKTYSPPVKFSSSYINKHERKQKGWYLMGLIVQKFGGTSVGSVEKILNVANRVIEEKQRGHDVVVVVSAMGKSTDSLVALAKEITEQPGSREMDMLLTTGEQVTISLLTMALQNKGYDAVSYTGWQAGIETENIHGNARITNIDTGKLKERLNEGKIAVVAGFQGTTAEGEITTLGRGGSDTTAVALAAALKADKCDIYTDVPGVFTTDPRYVKTARKLAGISYDEMLELANLGAGVLHPRAVEFAKNYQVPLEVRSSTEKEAGTLIEEESSMEQNLIVRGIAFEDQITRVTVCGLASGLTTLSTIFTTLAKQNINVDIIIQSVTSTSQTSISFSVKTEDLKRTVEVLEEYKDALDYEQIETENRLAKVSIVGSGMISNPGVAAEMFAVLAEKNIQVKMVSTSEIKVSTVVNEGDMVKAVEALHDAFELSKQTAVI</sequence>
<proteinExistence type="inferred from homology"/>
<keyword evidence="11" id="KW-0220">Diaminopimelate biosynthesis</keyword>
<keyword evidence="7 14" id="KW-0808">Transferase</keyword>
<dbReference type="NCBIfam" id="NF005155">
    <property type="entry name" value="PRK06635.1-4"/>
    <property type="match status" value="1"/>
</dbReference>
<comment type="pathway">
    <text evidence="3 15">Amino-acid biosynthesis; L-methionine biosynthesis via de novo pathway; L-homoserine from L-aspartate: step 1/3.</text>
</comment>
<keyword evidence="18" id="KW-1185">Reference proteome</keyword>
<dbReference type="PANTHER" id="PTHR21499">
    <property type="entry name" value="ASPARTATE KINASE"/>
    <property type="match status" value="1"/>
</dbReference>
<evidence type="ECO:0000256" key="11">
    <source>
        <dbReference type="ARBA" id="ARBA00022915"/>
    </source>
</evidence>
<evidence type="ECO:0000313" key="18">
    <source>
        <dbReference type="Proteomes" id="UP000429980"/>
    </source>
</evidence>
<dbReference type="NCBIfam" id="TIGR00657">
    <property type="entry name" value="asp_kinases"/>
    <property type="match status" value="1"/>
</dbReference>
<evidence type="ECO:0000256" key="3">
    <source>
        <dbReference type="ARBA" id="ARBA00004986"/>
    </source>
</evidence>
<evidence type="ECO:0000256" key="1">
    <source>
        <dbReference type="ARBA" id="ARBA00003121"/>
    </source>
</evidence>
<evidence type="ECO:0000256" key="12">
    <source>
        <dbReference type="ARBA" id="ARBA00023154"/>
    </source>
</evidence>
<evidence type="ECO:0000256" key="10">
    <source>
        <dbReference type="ARBA" id="ARBA00022840"/>
    </source>
</evidence>
<keyword evidence="6 15" id="KW-0028">Amino-acid biosynthesis</keyword>
<dbReference type="Pfam" id="PF22468">
    <property type="entry name" value="ACT_9"/>
    <property type="match status" value="2"/>
</dbReference>
<evidence type="ECO:0000256" key="9">
    <source>
        <dbReference type="ARBA" id="ARBA00022777"/>
    </source>
</evidence>
<dbReference type="NCBIfam" id="NF005156">
    <property type="entry name" value="PRK06635.1-5"/>
    <property type="match status" value="1"/>
</dbReference>
<feature type="domain" description="ACT" evidence="16">
    <location>
        <begin position="319"/>
        <end position="393"/>
    </location>
</feature>
<comment type="catalytic activity">
    <reaction evidence="13 14">
        <text>L-aspartate + ATP = 4-phospho-L-aspartate + ADP</text>
        <dbReference type="Rhea" id="RHEA:23776"/>
        <dbReference type="ChEBI" id="CHEBI:29991"/>
        <dbReference type="ChEBI" id="CHEBI:30616"/>
        <dbReference type="ChEBI" id="CHEBI:57535"/>
        <dbReference type="ChEBI" id="CHEBI:456216"/>
        <dbReference type="EC" id="2.7.2.4"/>
    </reaction>
</comment>
<comment type="pathway">
    <text evidence="4 15">Amino-acid biosynthesis; L-threonine biosynthesis; L-threonine from L-aspartate: step 1/5.</text>
</comment>
<evidence type="ECO:0000256" key="13">
    <source>
        <dbReference type="ARBA" id="ARBA00047872"/>
    </source>
</evidence>
<dbReference type="InterPro" id="IPR036393">
    <property type="entry name" value="AceGlu_kinase-like_sf"/>
</dbReference>
<protein>
    <recommendedName>
        <fullName evidence="14">Aspartokinase</fullName>
        <ecNumber evidence="14">2.7.2.4</ecNumber>
    </recommendedName>
</protein>
<comment type="similarity">
    <text evidence="5 14">Belongs to the aspartokinase family.</text>
</comment>
<keyword evidence="9 14" id="KW-0418">Kinase</keyword>
<dbReference type="InterPro" id="IPR001341">
    <property type="entry name" value="Asp_kinase"/>
</dbReference>
<dbReference type="Pfam" id="PF00696">
    <property type="entry name" value="AA_kinase"/>
    <property type="match status" value="1"/>
</dbReference>
<dbReference type="PANTHER" id="PTHR21499:SF68">
    <property type="entry name" value="ASPARTOKINASE 2"/>
    <property type="match status" value="1"/>
</dbReference>
<comment type="function">
    <text evidence="1">Catalyzes the phosphorylation of the beta-carboxyl group of aspartic acid with ATP to yield 4-phospho-L-aspartate, which is involved in the branched biosynthetic pathway leading to the biosynthesis of amino acids threonine, isoleucine and methionine.</text>
</comment>
<keyword evidence="8" id="KW-0547">Nucleotide-binding</keyword>
<keyword evidence="10" id="KW-0067">ATP-binding</keyword>
<evidence type="ECO:0000256" key="4">
    <source>
        <dbReference type="ARBA" id="ARBA00005139"/>
    </source>
</evidence>
<dbReference type="InterPro" id="IPR002912">
    <property type="entry name" value="ACT_dom"/>
</dbReference>
<comment type="pathway">
    <text evidence="2 15">Amino-acid biosynthesis; L-lysine biosynthesis via DAP pathway; (S)-tetrahydrodipicolinate from L-aspartate: step 1/4.</text>
</comment>
<dbReference type="InterPro" id="IPR045865">
    <property type="entry name" value="ACT-like_dom_sf"/>
</dbReference>
<dbReference type="InterPro" id="IPR054352">
    <property type="entry name" value="ACT_Aspartokinase"/>
</dbReference>
<dbReference type="Gene3D" id="3.30.2130.10">
    <property type="entry name" value="VC0802-like"/>
    <property type="match status" value="1"/>
</dbReference>
<evidence type="ECO:0000256" key="8">
    <source>
        <dbReference type="ARBA" id="ARBA00022741"/>
    </source>
</evidence>
<evidence type="ECO:0000259" key="16">
    <source>
        <dbReference type="PROSITE" id="PS51671"/>
    </source>
</evidence>
<dbReference type="CDD" id="cd04923">
    <property type="entry name" value="ACT_AK-LysC-DapG-like_2"/>
    <property type="match status" value="1"/>
</dbReference>
<gene>
    <name evidence="17" type="ORF">CHCC15381_0303</name>
</gene>
<evidence type="ECO:0000256" key="7">
    <source>
        <dbReference type="ARBA" id="ARBA00022679"/>
    </source>
</evidence>
<dbReference type="PROSITE" id="PS51671">
    <property type="entry name" value="ACT"/>
    <property type="match status" value="2"/>
</dbReference>
<dbReference type="InterPro" id="IPR018042">
    <property type="entry name" value="Aspartate_kinase_CS"/>
</dbReference>
<dbReference type="Gene3D" id="3.40.1160.10">
    <property type="entry name" value="Acetylglutamate kinase-like"/>
    <property type="match status" value="1"/>
</dbReference>
<dbReference type="PIRSF" id="PIRSF000726">
    <property type="entry name" value="Asp_kin"/>
    <property type="match status" value="1"/>
</dbReference>
<organism evidence="17 18">
    <name type="scientific">Bacillus paralicheniformis</name>
    <dbReference type="NCBI Taxonomy" id="1648923"/>
    <lineage>
        <taxon>Bacteria</taxon>
        <taxon>Bacillati</taxon>
        <taxon>Bacillota</taxon>
        <taxon>Bacilli</taxon>
        <taxon>Bacillales</taxon>
        <taxon>Bacillaceae</taxon>
        <taxon>Bacillus</taxon>
    </lineage>
</organism>
<reference evidence="17 18" key="1">
    <citation type="submission" date="2019-06" db="EMBL/GenBank/DDBJ databases">
        <title>Genome sequence analysis of &gt;100 Bacillus licheniformis strains suggests intrinsic resistance to this species.</title>
        <authorList>
            <person name="Wels M."/>
            <person name="Siezen R.J."/>
            <person name="Johansen E."/>
            <person name="Stuer-Lauridsen B."/>
            <person name="Bjerre K."/>
            <person name="Nielsen B.K.K."/>
        </authorList>
    </citation>
    <scope>NUCLEOTIDE SEQUENCE [LARGE SCALE GENOMIC DNA]</scope>
    <source>
        <strain evidence="17 18">BAC-15381</strain>
    </source>
</reference>
<dbReference type="EC" id="2.7.2.4" evidence="14"/>
<dbReference type="SUPFAM" id="SSF53633">
    <property type="entry name" value="Carbamate kinase-like"/>
    <property type="match status" value="1"/>
</dbReference>
<dbReference type="InterPro" id="IPR005260">
    <property type="entry name" value="Asp_kin_monofn"/>
</dbReference>
<evidence type="ECO:0000256" key="14">
    <source>
        <dbReference type="RuleBase" id="RU003448"/>
    </source>
</evidence>
<feature type="domain" description="ACT" evidence="16">
    <location>
        <begin position="399"/>
        <end position="464"/>
    </location>
</feature>
<dbReference type="NCBIfam" id="NF005154">
    <property type="entry name" value="PRK06635.1-2"/>
    <property type="match status" value="1"/>
</dbReference>
<evidence type="ECO:0000313" key="17">
    <source>
        <dbReference type="EMBL" id="TWL33796.1"/>
    </source>
</evidence>
<dbReference type="InterPro" id="IPR001048">
    <property type="entry name" value="Asp/Glu/Uridylate_kinase"/>
</dbReference>
<evidence type="ECO:0000256" key="15">
    <source>
        <dbReference type="RuleBase" id="RU004249"/>
    </source>
</evidence>
<comment type="caution">
    <text evidence="17">The sequence shown here is derived from an EMBL/GenBank/DDBJ whole genome shotgun (WGS) entry which is preliminary data.</text>
</comment>
<dbReference type="EMBL" id="NILF01000067">
    <property type="protein sequence ID" value="TWL33796.1"/>
    <property type="molecule type" value="Genomic_DNA"/>
</dbReference>
<keyword evidence="12" id="KW-0457">Lysine biosynthesis</keyword>
<dbReference type="InterPro" id="IPR041740">
    <property type="entry name" value="AKii-LysC-BS"/>
</dbReference>
<evidence type="ECO:0000256" key="5">
    <source>
        <dbReference type="ARBA" id="ARBA00010122"/>
    </source>
</evidence>
<dbReference type="SUPFAM" id="SSF55021">
    <property type="entry name" value="ACT-like"/>
    <property type="match status" value="2"/>
</dbReference>
<dbReference type="CDD" id="cd04261">
    <property type="entry name" value="AAK_AKii-LysC-BS"/>
    <property type="match status" value="1"/>
</dbReference>